<evidence type="ECO:0000313" key="8">
    <source>
        <dbReference type="Proteomes" id="UP001465717"/>
    </source>
</evidence>
<keyword evidence="5" id="KW-0411">Iron-sulfur</keyword>
<dbReference type="SUPFAM" id="SSF102114">
    <property type="entry name" value="Radical SAM enzymes"/>
    <property type="match status" value="1"/>
</dbReference>
<sequence>MQPTLHFDGPVWRPPYEATSQLLQVTAGCTWHRCKFCTLYGKQKFRMSPMSEIEEDLKVVHSFQPRAHRIFLTGANPFVLTTNRLTDIALLIRKYVGEGHPTIGCFSRITDIRNKTVEELQQLHHLGFDYLTIGVESGDSETLTRVNKGYLSEDIVEQCRKLEEADIHYHFFYLVGLGGHGNGERNALRSAGGFNQLHPVSIGFLSLTLFPESQLYQEIQEGKFEEATEHERFDEMITLIEHLHIQTHILGRTVSNPVPFTGSLPHDRISLLQKLRDAKAKLSEEQLRSYRDSIESL</sequence>
<comment type="cofactor">
    <cofactor evidence="1">
        <name>[4Fe-4S] cluster</name>
        <dbReference type="ChEBI" id="CHEBI:49883"/>
    </cofactor>
</comment>
<comment type="caution">
    <text evidence="7">The sequence shown here is derived from an EMBL/GenBank/DDBJ whole genome shotgun (WGS) entry which is preliminary data.</text>
</comment>
<dbReference type="Gene3D" id="3.80.30.20">
    <property type="entry name" value="tm_1862 like domain"/>
    <property type="match status" value="1"/>
</dbReference>
<dbReference type="RefSeq" id="WP_349226459.1">
    <property type="nucleotide sequence ID" value="NZ_JBBNFG020000039.1"/>
</dbReference>
<dbReference type="InterPro" id="IPR051198">
    <property type="entry name" value="BchE-like"/>
</dbReference>
<dbReference type="SFLD" id="SFLDS00029">
    <property type="entry name" value="Radical_SAM"/>
    <property type="match status" value="1"/>
</dbReference>
<evidence type="ECO:0000259" key="6">
    <source>
        <dbReference type="PROSITE" id="PS51918"/>
    </source>
</evidence>
<keyword evidence="3" id="KW-0479">Metal-binding</keyword>
<dbReference type="EMBL" id="JBBNGE010000042">
    <property type="protein sequence ID" value="MEQ2508843.1"/>
    <property type="molecule type" value="Genomic_DNA"/>
</dbReference>
<proteinExistence type="predicted"/>
<keyword evidence="8" id="KW-1185">Reference proteome</keyword>
<evidence type="ECO:0000256" key="4">
    <source>
        <dbReference type="ARBA" id="ARBA00023004"/>
    </source>
</evidence>
<dbReference type="PANTHER" id="PTHR43409:SF4">
    <property type="entry name" value="RADICAL SAM SUPERFAMILY PROTEIN"/>
    <property type="match status" value="1"/>
</dbReference>
<evidence type="ECO:0000256" key="1">
    <source>
        <dbReference type="ARBA" id="ARBA00001966"/>
    </source>
</evidence>
<reference evidence="7 8" key="1">
    <citation type="submission" date="2024-04" db="EMBL/GenBank/DDBJ databases">
        <title>Human intestinal bacterial collection.</title>
        <authorList>
            <person name="Pauvert C."/>
            <person name="Hitch T.C.A."/>
            <person name="Clavel T."/>
        </authorList>
    </citation>
    <scope>NUCLEOTIDE SEQUENCE [LARGE SCALE GENOMIC DNA]</scope>
    <source>
        <strain evidence="7 8">CLA-AA-H174</strain>
    </source>
</reference>
<dbReference type="SFLD" id="SFLDG01082">
    <property type="entry name" value="B12-binding_domain_containing"/>
    <property type="match status" value="1"/>
</dbReference>
<dbReference type="InterPro" id="IPR023404">
    <property type="entry name" value="rSAM_horseshoe"/>
</dbReference>
<keyword evidence="2" id="KW-0949">S-adenosyl-L-methionine</keyword>
<gene>
    <name evidence="7" type="ORF">AAAT87_11225</name>
</gene>
<dbReference type="Proteomes" id="UP001465717">
    <property type="component" value="Unassembled WGS sequence"/>
</dbReference>
<name>A0ABV1G0A5_9BACT</name>
<evidence type="ECO:0000256" key="3">
    <source>
        <dbReference type="ARBA" id="ARBA00022723"/>
    </source>
</evidence>
<evidence type="ECO:0000256" key="2">
    <source>
        <dbReference type="ARBA" id="ARBA00022691"/>
    </source>
</evidence>
<dbReference type="InterPro" id="IPR007197">
    <property type="entry name" value="rSAM"/>
</dbReference>
<keyword evidence="4" id="KW-0408">Iron</keyword>
<dbReference type="SMART" id="SM00729">
    <property type="entry name" value="Elp3"/>
    <property type="match status" value="1"/>
</dbReference>
<dbReference type="PANTHER" id="PTHR43409">
    <property type="entry name" value="ANAEROBIC MAGNESIUM-PROTOPORPHYRIN IX MONOMETHYL ESTER CYCLASE-RELATED"/>
    <property type="match status" value="1"/>
</dbReference>
<dbReference type="CDD" id="cd01335">
    <property type="entry name" value="Radical_SAM"/>
    <property type="match status" value="1"/>
</dbReference>
<dbReference type="SFLD" id="SFLDG01095">
    <property type="entry name" value="Uncharacterised_Radical_SAM_Su"/>
    <property type="match status" value="1"/>
</dbReference>
<evidence type="ECO:0000313" key="7">
    <source>
        <dbReference type="EMBL" id="MEQ2508843.1"/>
    </source>
</evidence>
<dbReference type="PROSITE" id="PS51918">
    <property type="entry name" value="RADICAL_SAM"/>
    <property type="match status" value="1"/>
</dbReference>
<protein>
    <submittedName>
        <fullName evidence="7">Radical SAM protein</fullName>
    </submittedName>
</protein>
<dbReference type="InterPro" id="IPR058240">
    <property type="entry name" value="rSAM_sf"/>
</dbReference>
<dbReference type="InterPro" id="IPR006638">
    <property type="entry name" value="Elp3/MiaA/NifB-like_rSAM"/>
</dbReference>
<organism evidence="7 8">
    <name type="scientific">Segatella sinensis</name>
    <dbReference type="NCBI Taxonomy" id="3085167"/>
    <lineage>
        <taxon>Bacteria</taxon>
        <taxon>Pseudomonadati</taxon>
        <taxon>Bacteroidota</taxon>
        <taxon>Bacteroidia</taxon>
        <taxon>Bacteroidales</taxon>
        <taxon>Prevotellaceae</taxon>
        <taxon>Segatella</taxon>
    </lineage>
</organism>
<feature type="domain" description="Radical SAM core" evidence="6">
    <location>
        <begin position="15"/>
        <end position="246"/>
    </location>
</feature>
<evidence type="ECO:0000256" key="5">
    <source>
        <dbReference type="ARBA" id="ARBA00023014"/>
    </source>
</evidence>
<accession>A0ABV1G0A5</accession>
<dbReference type="Pfam" id="PF04055">
    <property type="entry name" value="Radical_SAM"/>
    <property type="match status" value="1"/>
</dbReference>